<feature type="transmembrane region" description="Helical" evidence="1">
    <location>
        <begin position="129"/>
        <end position="151"/>
    </location>
</feature>
<protein>
    <submittedName>
        <fullName evidence="2">Uncharacterized protein</fullName>
    </submittedName>
</protein>
<reference evidence="2 3" key="1">
    <citation type="submission" date="2019-02" db="EMBL/GenBank/DDBJ databases">
        <title>Deep-cultivation of Planctomycetes and their phenomic and genomic characterization uncovers novel biology.</title>
        <authorList>
            <person name="Wiegand S."/>
            <person name="Jogler M."/>
            <person name="Boedeker C."/>
            <person name="Pinto D."/>
            <person name="Vollmers J."/>
            <person name="Rivas-Marin E."/>
            <person name="Kohn T."/>
            <person name="Peeters S.H."/>
            <person name="Heuer A."/>
            <person name="Rast P."/>
            <person name="Oberbeckmann S."/>
            <person name="Bunk B."/>
            <person name="Jeske O."/>
            <person name="Meyerdierks A."/>
            <person name="Storesund J.E."/>
            <person name="Kallscheuer N."/>
            <person name="Luecker S."/>
            <person name="Lage O.M."/>
            <person name="Pohl T."/>
            <person name="Merkel B.J."/>
            <person name="Hornburger P."/>
            <person name="Mueller R.-W."/>
            <person name="Bruemmer F."/>
            <person name="Labrenz M."/>
            <person name="Spormann A.M."/>
            <person name="Op den Camp H."/>
            <person name="Overmann J."/>
            <person name="Amann R."/>
            <person name="Jetten M.S.M."/>
            <person name="Mascher T."/>
            <person name="Medema M.H."/>
            <person name="Devos D.P."/>
            <person name="Kaster A.-K."/>
            <person name="Ovreas L."/>
            <person name="Rohde M."/>
            <person name="Galperin M.Y."/>
            <person name="Jogler C."/>
        </authorList>
    </citation>
    <scope>NUCLEOTIDE SEQUENCE [LARGE SCALE GENOMIC DNA]</scope>
    <source>
        <strain evidence="2 3">Pan189</strain>
    </source>
</reference>
<evidence type="ECO:0000256" key="1">
    <source>
        <dbReference type="SAM" id="Phobius"/>
    </source>
</evidence>
<dbReference type="AlphaFoldDB" id="A0A517QZ84"/>
<dbReference type="EMBL" id="CP036268">
    <property type="protein sequence ID" value="QDT36850.1"/>
    <property type="molecule type" value="Genomic_DNA"/>
</dbReference>
<proteinExistence type="predicted"/>
<accession>A0A517QZ84</accession>
<keyword evidence="1" id="KW-1133">Transmembrane helix</keyword>
<dbReference type="RefSeq" id="WP_145363021.1">
    <property type="nucleotide sequence ID" value="NZ_CP036268.1"/>
</dbReference>
<feature type="transmembrane region" description="Helical" evidence="1">
    <location>
        <begin position="99"/>
        <end position="122"/>
    </location>
</feature>
<evidence type="ECO:0000313" key="2">
    <source>
        <dbReference type="EMBL" id="QDT36850.1"/>
    </source>
</evidence>
<dbReference type="KEGG" id="svp:Pan189_12130"/>
<sequence length="205" mass="22318">MIRVLVAGLVGGMVYYVWLVMTWMVLPVHDDSMQQLPGEDQFRAMVVDQEVETGVYFVPFGSPEEIGDPESGFYEKHQEGPLFTLMVQRDGFEPMRPQIFVTGFALDVAASLIASALLWGAAGGCCRSYFARVGFVLGLGLFASIVSHGAMWNWMLVPTAHTLSMAFEVAVGWLLVGLVIAGIVVPPKSVVKIEDKTAEEASAQT</sequence>
<keyword evidence="1" id="KW-0812">Transmembrane</keyword>
<gene>
    <name evidence="2" type="ORF">Pan189_12130</name>
</gene>
<feature type="transmembrane region" description="Helical" evidence="1">
    <location>
        <begin position="163"/>
        <end position="185"/>
    </location>
</feature>
<name>A0A517QZ84_9PLAN</name>
<keyword evidence="1" id="KW-0472">Membrane</keyword>
<dbReference type="Proteomes" id="UP000317318">
    <property type="component" value="Chromosome"/>
</dbReference>
<keyword evidence="3" id="KW-1185">Reference proteome</keyword>
<dbReference type="OrthoDB" id="289071at2"/>
<evidence type="ECO:0000313" key="3">
    <source>
        <dbReference type="Proteomes" id="UP000317318"/>
    </source>
</evidence>
<feature type="transmembrane region" description="Helical" evidence="1">
    <location>
        <begin position="5"/>
        <end position="26"/>
    </location>
</feature>
<organism evidence="2 3">
    <name type="scientific">Stratiformator vulcanicus</name>
    <dbReference type="NCBI Taxonomy" id="2527980"/>
    <lineage>
        <taxon>Bacteria</taxon>
        <taxon>Pseudomonadati</taxon>
        <taxon>Planctomycetota</taxon>
        <taxon>Planctomycetia</taxon>
        <taxon>Planctomycetales</taxon>
        <taxon>Planctomycetaceae</taxon>
        <taxon>Stratiformator</taxon>
    </lineage>
</organism>